<dbReference type="Gene3D" id="3.60.40.10">
    <property type="entry name" value="PPM-type phosphatase domain"/>
    <property type="match status" value="1"/>
</dbReference>
<feature type="domain" description="PPM-type phosphatase" evidence="3">
    <location>
        <begin position="478"/>
        <end position="699"/>
    </location>
</feature>
<dbReference type="InterPro" id="IPR036457">
    <property type="entry name" value="PPM-type-like_dom_sf"/>
</dbReference>
<dbReference type="Pfam" id="PF07228">
    <property type="entry name" value="SpoIIE"/>
    <property type="match status" value="1"/>
</dbReference>
<evidence type="ECO:0000259" key="4">
    <source>
        <dbReference type="SMART" id="SM01080"/>
    </source>
</evidence>
<name>A0A1I7M293_9BURK</name>
<evidence type="ECO:0000256" key="1">
    <source>
        <dbReference type="ARBA" id="ARBA00022801"/>
    </source>
</evidence>
<dbReference type="EMBL" id="FPBO01000049">
    <property type="protein sequence ID" value="SFV16063.1"/>
    <property type="molecule type" value="Genomic_DNA"/>
</dbReference>
<dbReference type="InterPro" id="IPR052016">
    <property type="entry name" value="Bact_Sigma-Reg"/>
</dbReference>
<dbReference type="InterPro" id="IPR007890">
    <property type="entry name" value="CHASE2"/>
</dbReference>
<proteinExistence type="predicted"/>
<evidence type="ECO:0000313" key="6">
    <source>
        <dbReference type="Proteomes" id="UP000199391"/>
    </source>
</evidence>
<dbReference type="Pfam" id="PF05226">
    <property type="entry name" value="CHASE2"/>
    <property type="match status" value="1"/>
</dbReference>
<dbReference type="InterPro" id="IPR001932">
    <property type="entry name" value="PPM-type_phosphatase-like_dom"/>
</dbReference>
<accession>A0A1I7M293</accession>
<dbReference type="SMART" id="SM01080">
    <property type="entry name" value="CHASE2"/>
    <property type="match status" value="1"/>
</dbReference>
<evidence type="ECO:0000313" key="5">
    <source>
        <dbReference type="EMBL" id="SFV16063.1"/>
    </source>
</evidence>
<dbReference type="GO" id="GO:0016791">
    <property type="term" value="F:phosphatase activity"/>
    <property type="evidence" value="ECO:0007669"/>
    <property type="project" value="TreeGrafter"/>
</dbReference>
<dbReference type="SMART" id="SM00331">
    <property type="entry name" value="PP2C_SIG"/>
    <property type="match status" value="1"/>
</dbReference>
<dbReference type="PANTHER" id="PTHR43156:SF2">
    <property type="entry name" value="STAGE II SPORULATION PROTEIN E"/>
    <property type="match status" value="1"/>
</dbReference>
<dbReference type="OrthoDB" id="9802500at2"/>
<feature type="transmembrane region" description="Helical" evidence="2">
    <location>
        <begin position="381"/>
        <end position="405"/>
    </location>
</feature>
<keyword evidence="1" id="KW-0378">Hydrolase</keyword>
<evidence type="ECO:0000259" key="3">
    <source>
        <dbReference type="SMART" id="SM00331"/>
    </source>
</evidence>
<feature type="transmembrane region" description="Helical" evidence="2">
    <location>
        <begin position="354"/>
        <end position="374"/>
    </location>
</feature>
<organism evidence="5 6">
    <name type="scientific">Pseudoduganella namucuonensis</name>
    <dbReference type="NCBI Taxonomy" id="1035707"/>
    <lineage>
        <taxon>Bacteria</taxon>
        <taxon>Pseudomonadati</taxon>
        <taxon>Pseudomonadota</taxon>
        <taxon>Betaproteobacteria</taxon>
        <taxon>Burkholderiales</taxon>
        <taxon>Oxalobacteraceae</taxon>
        <taxon>Telluria group</taxon>
        <taxon>Pseudoduganella</taxon>
    </lineage>
</organism>
<keyword evidence="6" id="KW-1185">Reference proteome</keyword>
<protein>
    <submittedName>
        <fullName evidence="5">Serine phosphatase RsbU, regulator of sigma subunit</fullName>
    </submittedName>
</protein>
<feature type="domain" description="CHASE2" evidence="4">
    <location>
        <begin position="39"/>
        <end position="370"/>
    </location>
</feature>
<keyword evidence="2" id="KW-1133">Transmembrane helix</keyword>
<dbReference type="STRING" id="1035707.SAMN05216552_104927"/>
<dbReference type="RefSeq" id="WP_093560603.1">
    <property type="nucleotide sequence ID" value="NZ_FPBO01000049.1"/>
</dbReference>
<keyword evidence="2" id="KW-0472">Membrane</keyword>
<dbReference type="SUPFAM" id="SSF81606">
    <property type="entry name" value="PP2C-like"/>
    <property type="match status" value="1"/>
</dbReference>
<feature type="transmembrane region" description="Helical" evidence="2">
    <location>
        <begin position="20"/>
        <end position="46"/>
    </location>
</feature>
<gene>
    <name evidence="5" type="ORF">SAMN05216552_104927</name>
</gene>
<dbReference type="PANTHER" id="PTHR43156">
    <property type="entry name" value="STAGE II SPORULATION PROTEIN E-RELATED"/>
    <property type="match status" value="1"/>
</dbReference>
<keyword evidence="2" id="KW-0812">Transmembrane</keyword>
<sequence length="706" mass="76275">MQRYLNYLPAGLRVRGRPTALLLTLLFGIMLTSTGDGLLPGLRLALFDGYQRLMPRAREAAPVQIVAIDEAALKRYGQWPWPRTRLAELIERMGELEPLAIGLDIFMPESDLTSPEALAARLPEGQEGLKAALTAMPHYDDLLASTIRRHPIVLGAAGFAVPMPGSTTAVRAWPVLTTGGQAQPHVTQFPQALASLPALQAAASGQGLLTTTLEHGVVRRVPLVAAVGESLLPSLSLELLRVTTRMPAVTLEVGGGGVKNVSIGELVIPTQPKGDVWVHYSRPAYDRYVSALDVMEKRVSPELLANKIVIVAFTGLGLMDFKTNARGDFMPGVDVHAQLIESFFDGRFLQRPDWMRWAESAALVMCSLLLIWILPRLPLRTAVFVGLGLSVALFGGGAAAFAYGGLLFDAAGVWLAMFATSISLLASLFVNEVHERRRSDRSLQMVRETAAKTAGELNAARRIQMASLPVPAVAFPGEGRFTVAALLEPAKEVGGDLYDFFPLDRRRVLFLIGDVSGKGLPASLFMVVAKALSKSIALRDAAGEPDLSDIVSRANRELLRENPEMLFVTAIAGILDADTGELLLCNAGHDAPRLVHSDGELERMLPADGPPLCVLDDFEYPVQHYQLRPGDSLCLTTDGISEAMDEQGTLYGVERLDALLARTHGLGPEALVAAVREDVRTHVGAAEPSDDLTLLVVRWNGFREPT</sequence>
<dbReference type="AlphaFoldDB" id="A0A1I7M293"/>
<feature type="transmembrane region" description="Helical" evidence="2">
    <location>
        <begin position="411"/>
        <end position="431"/>
    </location>
</feature>
<evidence type="ECO:0000256" key="2">
    <source>
        <dbReference type="SAM" id="Phobius"/>
    </source>
</evidence>
<reference evidence="6" key="1">
    <citation type="submission" date="2016-10" db="EMBL/GenBank/DDBJ databases">
        <authorList>
            <person name="Varghese N."/>
            <person name="Submissions S."/>
        </authorList>
    </citation>
    <scope>NUCLEOTIDE SEQUENCE [LARGE SCALE GENOMIC DNA]</scope>
    <source>
        <strain evidence="6">CGMCC 1.11014</strain>
    </source>
</reference>
<dbReference type="Proteomes" id="UP000199391">
    <property type="component" value="Unassembled WGS sequence"/>
</dbReference>